<keyword evidence="2" id="KW-1185">Reference proteome</keyword>
<protein>
    <submittedName>
        <fullName evidence="1">Uncharacterized protein</fullName>
    </submittedName>
</protein>
<proteinExistence type="predicted"/>
<organism evidence="1 2">
    <name type="scientific">Chryseobacterium pennae</name>
    <dbReference type="NCBI Taxonomy" id="2258962"/>
    <lineage>
        <taxon>Bacteria</taxon>
        <taxon>Pseudomonadati</taxon>
        <taxon>Bacteroidota</taxon>
        <taxon>Flavobacteriia</taxon>
        <taxon>Flavobacteriales</taxon>
        <taxon>Weeksellaceae</taxon>
        <taxon>Chryseobacterium group</taxon>
        <taxon>Chryseobacterium</taxon>
    </lineage>
</organism>
<dbReference type="RefSeq" id="WP_115968406.1">
    <property type="nucleotide sequence ID" value="NZ_QNVT01000001.1"/>
</dbReference>
<dbReference type="EMBL" id="QNVT01000001">
    <property type="protein sequence ID" value="REC64354.1"/>
    <property type="molecule type" value="Genomic_DNA"/>
</dbReference>
<evidence type="ECO:0000313" key="1">
    <source>
        <dbReference type="EMBL" id="REC64354.1"/>
    </source>
</evidence>
<name>A0A3D9CF31_9FLAO</name>
<sequence length="213" mass="24526">MKKINFSINKSTLLSGYLANFNPEIYEDILEIAYESVIAGNEKVSKLIKSEPTLFSKNTLKSLLLNNAMIDIFRTRILTSEKTKHRVKFFETFRMTFALVDNKFFLCFKALGKENVIEGMKTKRFEDIIKGKPFTMSKKMNKEISKLNLTSLPPIVFVGFKKTTDFIDFINLQYYFDEKIALEVTMRNAVTSTKVDIIKPKNLNNDDDASLAI</sequence>
<dbReference type="AlphaFoldDB" id="A0A3D9CF31"/>
<gene>
    <name evidence="1" type="ORF">DRF65_01920</name>
</gene>
<evidence type="ECO:0000313" key="2">
    <source>
        <dbReference type="Proteomes" id="UP000256686"/>
    </source>
</evidence>
<dbReference type="Proteomes" id="UP000256686">
    <property type="component" value="Unassembled WGS sequence"/>
</dbReference>
<reference evidence="2" key="1">
    <citation type="submission" date="2018-06" db="EMBL/GenBank/DDBJ databases">
        <authorList>
            <person name="Lum Nde A."/>
            <person name="Hugo C."/>
        </authorList>
    </citation>
    <scope>NUCLEOTIDE SEQUENCE [LARGE SCALE GENOMIC DNA]</scope>
    <source>
        <strain evidence="2">1_F178</strain>
    </source>
</reference>
<accession>A0A3D9CF31</accession>
<comment type="caution">
    <text evidence="1">The sequence shown here is derived from an EMBL/GenBank/DDBJ whole genome shotgun (WGS) entry which is preliminary data.</text>
</comment>